<reference evidence="11" key="2">
    <citation type="submission" date="2024-09" db="EMBL/GenBank/DDBJ databases">
        <authorList>
            <person name="Veyrier F.J."/>
        </authorList>
    </citation>
    <scope>NUCLEOTIDE SEQUENCE</scope>
    <source>
        <strain evidence="11">17694</strain>
    </source>
</reference>
<evidence type="ECO:0000259" key="10">
    <source>
        <dbReference type="Pfam" id="PF21694"/>
    </source>
</evidence>
<evidence type="ECO:0000256" key="1">
    <source>
        <dbReference type="ARBA" id="ARBA00012417"/>
    </source>
</evidence>
<dbReference type="AlphaFoldDB" id="A0A8T9MX55"/>
<evidence type="ECO:0000313" key="12">
    <source>
        <dbReference type="Proteomes" id="UP000831534"/>
    </source>
</evidence>
<keyword evidence="5" id="KW-0235">DNA replication</keyword>
<sequence length="336" mass="36239">MPHTAAARFAGSLNAPLAPLYLIHGEEELLQIEALDALRAAAAAQGFSERRRIVAEGTAFDWQTVSAEQHSNALFAEKKWLEIHIPNGKPGKNGADALQQFAAGLPEDTAAVIVLPKLERAQSQAKWFAALLKQAVVYEAKAVTPAQLPAWIKARLQAHGLTAEHEAAALIAERVEGNLLAAKQEIDKLALLHPAGHTLTAAEAARAVADVARFDVFQLSSAWLGGDTARLLRLLDGLSAAESEPVLPLWALAEDIRMLIRLSAAKRQGKSTAAVRNELKLWNGKDRAAETALRRLPATRLIAALQECARIDRQIKGAETGDAWAAFKKLITELTV</sequence>
<dbReference type="Pfam" id="PF06144">
    <property type="entry name" value="DNA_pol3_delta"/>
    <property type="match status" value="1"/>
</dbReference>
<dbReference type="InterPro" id="IPR010372">
    <property type="entry name" value="DNA_pol3_delta_N"/>
</dbReference>
<keyword evidence="4 11" id="KW-0548">Nucleotidyltransferase</keyword>
<feature type="domain" description="DNA polymerase III delta subunit-like C-terminal" evidence="10">
    <location>
        <begin position="215"/>
        <end position="320"/>
    </location>
</feature>
<comment type="similarity">
    <text evidence="7">Belongs to the DNA polymerase HolA subunit family.</text>
</comment>
<evidence type="ECO:0000256" key="5">
    <source>
        <dbReference type="ARBA" id="ARBA00022705"/>
    </source>
</evidence>
<evidence type="ECO:0000256" key="2">
    <source>
        <dbReference type="ARBA" id="ARBA00017703"/>
    </source>
</evidence>
<dbReference type="Gene3D" id="3.40.50.300">
    <property type="entry name" value="P-loop containing nucleotide triphosphate hydrolases"/>
    <property type="match status" value="1"/>
</dbReference>
<dbReference type="PANTHER" id="PTHR34388:SF1">
    <property type="entry name" value="DNA POLYMERASE III SUBUNIT DELTA"/>
    <property type="match status" value="1"/>
</dbReference>
<organism evidence="11 12">
    <name type="scientific">Conchiformibius kuhniae</name>
    <dbReference type="NCBI Taxonomy" id="211502"/>
    <lineage>
        <taxon>Bacteria</taxon>
        <taxon>Pseudomonadati</taxon>
        <taxon>Pseudomonadota</taxon>
        <taxon>Betaproteobacteria</taxon>
        <taxon>Neisseriales</taxon>
        <taxon>Neisseriaceae</taxon>
        <taxon>Conchiformibius</taxon>
    </lineage>
</organism>
<dbReference type="GO" id="GO:0003887">
    <property type="term" value="F:DNA-directed DNA polymerase activity"/>
    <property type="evidence" value="ECO:0007669"/>
    <property type="project" value="UniProtKB-KW"/>
</dbReference>
<dbReference type="GO" id="GO:0009360">
    <property type="term" value="C:DNA polymerase III complex"/>
    <property type="evidence" value="ECO:0007669"/>
    <property type="project" value="InterPro"/>
</dbReference>
<dbReference type="InterPro" id="IPR027417">
    <property type="entry name" value="P-loop_NTPase"/>
</dbReference>
<dbReference type="EMBL" id="CP091521">
    <property type="protein sequence ID" value="UOP05006.1"/>
    <property type="molecule type" value="Genomic_DNA"/>
</dbReference>
<dbReference type="GO" id="GO:0003677">
    <property type="term" value="F:DNA binding"/>
    <property type="evidence" value="ECO:0007669"/>
    <property type="project" value="InterPro"/>
</dbReference>
<dbReference type="InterPro" id="IPR048466">
    <property type="entry name" value="DNA_pol3_delta-like_C"/>
</dbReference>
<dbReference type="PANTHER" id="PTHR34388">
    <property type="entry name" value="DNA POLYMERASE III SUBUNIT DELTA"/>
    <property type="match status" value="1"/>
</dbReference>
<evidence type="ECO:0000256" key="8">
    <source>
        <dbReference type="ARBA" id="ARBA00049244"/>
    </source>
</evidence>
<accession>A0A8T9MX55</accession>
<evidence type="ECO:0000256" key="6">
    <source>
        <dbReference type="ARBA" id="ARBA00022932"/>
    </source>
</evidence>
<dbReference type="KEGG" id="ckh:LVJ77_01390"/>
<evidence type="ECO:0000313" key="11">
    <source>
        <dbReference type="EMBL" id="UOP05006.1"/>
    </source>
</evidence>
<dbReference type="NCBIfam" id="TIGR01128">
    <property type="entry name" value="holA"/>
    <property type="match status" value="1"/>
</dbReference>
<dbReference type="SUPFAM" id="SSF52540">
    <property type="entry name" value="P-loop containing nucleoside triphosphate hydrolases"/>
    <property type="match status" value="1"/>
</dbReference>
<dbReference type="CDD" id="cd18138">
    <property type="entry name" value="HLD_clamp_pol_III_delta"/>
    <property type="match status" value="1"/>
</dbReference>
<dbReference type="EC" id="2.7.7.7" evidence="1"/>
<keyword evidence="12" id="KW-1185">Reference proteome</keyword>
<keyword evidence="6" id="KW-0239">DNA-directed DNA polymerase</keyword>
<dbReference type="InterPro" id="IPR005790">
    <property type="entry name" value="DNA_polIII_delta"/>
</dbReference>
<dbReference type="InterPro" id="IPR008921">
    <property type="entry name" value="DNA_pol3_clamp-load_cplx_C"/>
</dbReference>
<gene>
    <name evidence="11" type="primary">holA</name>
    <name evidence="11" type="ORF">LVJ77_01390</name>
</gene>
<feature type="domain" description="DNA polymerase III delta N-terminal" evidence="9">
    <location>
        <begin position="21"/>
        <end position="141"/>
    </location>
</feature>
<dbReference type="Proteomes" id="UP000831534">
    <property type="component" value="Chromosome"/>
</dbReference>
<proteinExistence type="inferred from homology"/>
<name>A0A8T9MX55_9NEIS</name>
<dbReference type="SUPFAM" id="SSF48019">
    <property type="entry name" value="post-AAA+ oligomerization domain-like"/>
    <property type="match status" value="1"/>
</dbReference>
<reference evidence="11" key="1">
    <citation type="journal article" date="2022" name="Res Sq">
        <title>Evolution of multicellular longitudinally dividing oral cavity symbionts (Neisseriaceae).</title>
        <authorList>
            <person name="Nyongesa S."/>
            <person name="Weber P."/>
            <person name="Bernet E."/>
            <person name="Pullido F."/>
            <person name="Nieckarz M."/>
            <person name="Delaby M."/>
            <person name="Nieves C."/>
            <person name="Viehboeck T."/>
            <person name="Krause N."/>
            <person name="Rivera-Millot A."/>
            <person name="Nakamura A."/>
            <person name="Vischer N."/>
            <person name="VanNieuwenhze M."/>
            <person name="Brun Y."/>
            <person name="Cava F."/>
            <person name="Bulgheresi S."/>
            <person name="Veyrier F."/>
        </authorList>
    </citation>
    <scope>NUCLEOTIDE SEQUENCE</scope>
    <source>
        <strain evidence="11">17694</strain>
    </source>
</reference>
<dbReference type="Gene3D" id="1.20.272.10">
    <property type="match status" value="1"/>
</dbReference>
<dbReference type="RefSeq" id="WP_034334300.1">
    <property type="nucleotide sequence ID" value="NZ_CP091521.1"/>
</dbReference>
<protein>
    <recommendedName>
        <fullName evidence="2">DNA polymerase III subunit delta</fullName>
        <ecNumber evidence="1">2.7.7.7</ecNumber>
    </recommendedName>
</protein>
<dbReference type="Gene3D" id="1.10.8.60">
    <property type="match status" value="1"/>
</dbReference>
<comment type="catalytic activity">
    <reaction evidence="8">
        <text>DNA(n) + a 2'-deoxyribonucleoside 5'-triphosphate = DNA(n+1) + diphosphate</text>
        <dbReference type="Rhea" id="RHEA:22508"/>
        <dbReference type="Rhea" id="RHEA-COMP:17339"/>
        <dbReference type="Rhea" id="RHEA-COMP:17340"/>
        <dbReference type="ChEBI" id="CHEBI:33019"/>
        <dbReference type="ChEBI" id="CHEBI:61560"/>
        <dbReference type="ChEBI" id="CHEBI:173112"/>
        <dbReference type="EC" id="2.7.7.7"/>
    </reaction>
</comment>
<evidence type="ECO:0000256" key="3">
    <source>
        <dbReference type="ARBA" id="ARBA00022679"/>
    </source>
</evidence>
<evidence type="ECO:0000256" key="7">
    <source>
        <dbReference type="ARBA" id="ARBA00034754"/>
    </source>
</evidence>
<evidence type="ECO:0000256" key="4">
    <source>
        <dbReference type="ARBA" id="ARBA00022695"/>
    </source>
</evidence>
<evidence type="ECO:0000259" key="9">
    <source>
        <dbReference type="Pfam" id="PF06144"/>
    </source>
</evidence>
<dbReference type="GO" id="GO:0006261">
    <property type="term" value="P:DNA-templated DNA replication"/>
    <property type="evidence" value="ECO:0007669"/>
    <property type="project" value="TreeGrafter"/>
</dbReference>
<keyword evidence="3 11" id="KW-0808">Transferase</keyword>
<dbReference type="Pfam" id="PF21694">
    <property type="entry name" value="DNA_pol3_delta_C"/>
    <property type="match status" value="1"/>
</dbReference>